<keyword evidence="2" id="KW-0472">Membrane</keyword>
<keyword evidence="5" id="KW-1185">Reference proteome</keyword>
<protein>
    <submittedName>
        <fullName evidence="4">Uncharacterized protein</fullName>
    </submittedName>
</protein>
<feature type="non-terminal residue" evidence="4">
    <location>
        <position position="1"/>
    </location>
</feature>
<comment type="caution">
    <text evidence="4">The sequence shown here is derived from an EMBL/GenBank/DDBJ whole genome shotgun (WGS) entry which is preliminary data.</text>
</comment>
<reference evidence="4" key="1">
    <citation type="submission" date="2017-07" db="EMBL/GenBank/DDBJ databases">
        <title>Taro Niue Genome Assembly and Annotation.</title>
        <authorList>
            <person name="Atibalentja N."/>
            <person name="Keating K."/>
            <person name="Fields C.J."/>
        </authorList>
    </citation>
    <scope>NUCLEOTIDE SEQUENCE</scope>
    <source>
        <strain evidence="4">Niue_2</strain>
        <tissue evidence="4">Leaf</tissue>
    </source>
</reference>
<keyword evidence="2" id="KW-1134">Transmembrane beta strand</keyword>
<dbReference type="GO" id="GO:0008320">
    <property type="term" value="F:protein transmembrane transporter activity"/>
    <property type="evidence" value="ECO:0007669"/>
    <property type="project" value="InterPro"/>
</dbReference>
<evidence type="ECO:0000256" key="1">
    <source>
        <dbReference type="ARBA" id="ARBA00004294"/>
    </source>
</evidence>
<proteinExistence type="predicted"/>
<dbReference type="InterPro" id="IPR037930">
    <property type="entry name" value="Tom40"/>
</dbReference>
<dbReference type="EMBL" id="NMUH01000154">
    <property type="protein sequence ID" value="MQL73110.1"/>
    <property type="molecule type" value="Genomic_DNA"/>
</dbReference>
<dbReference type="AlphaFoldDB" id="A0A843TUE6"/>
<evidence type="ECO:0000256" key="3">
    <source>
        <dbReference type="ARBA" id="ARBA00022787"/>
    </source>
</evidence>
<keyword evidence="3" id="KW-0496">Mitochondrion</keyword>
<evidence type="ECO:0000256" key="2">
    <source>
        <dbReference type="ARBA" id="ARBA00022452"/>
    </source>
</evidence>
<keyword evidence="3" id="KW-1000">Mitochondrion outer membrane</keyword>
<dbReference type="PROSITE" id="PS51257">
    <property type="entry name" value="PROKAR_LIPOPROTEIN"/>
    <property type="match status" value="1"/>
</dbReference>
<dbReference type="Proteomes" id="UP000652761">
    <property type="component" value="Unassembled WGS sequence"/>
</dbReference>
<dbReference type="GO" id="GO:0030150">
    <property type="term" value="P:protein import into mitochondrial matrix"/>
    <property type="evidence" value="ECO:0007669"/>
    <property type="project" value="InterPro"/>
</dbReference>
<keyword evidence="2" id="KW-0812">Transmembrane</keyword>
<sequence>MRIFCALSFSNSLGGCLFSHMARDVTASFGYDYILRQCRLSGRIDSNGCVSAFLERFIAICTLLGYFCNFPAPSRSFRSFVDSC</sequence>
<evidence type="ECO:0000313" key="4">
    <source>
        <dbReference type="EMBL" id="MQL73110.1"/>
    </source>
</evidence>
<name>A0A843TUE6_COLES</name>
<evidence type="ECO:0000313" key="5">
    <source>
        <dbReference type="Proteomes" id="UP000652761"/>
    </source>
</evidence>
<dbReference type="PANTHER" id="PTHR10802">
    <property type="entry name" value="MITOCHONDRIAL IMPORT RECEPTOR SUBUNIT TOM40"/>
    <property type="match status" value="1"/>
</dbReference>
<gene>
    <name evidence="4" type="ORF">Taro_005454</name>
</gene>
<organism evidence="4 5">
    <name type="scientific">Colocasia esculenta</name>
    <name type="common">Wild taro</name>
    <name type="synonym">Arum esculentum</name>
    <dbReference type="NCBI Taxonomy" id="4460"/>
    <lineage>
        <taxon>Eukaryota</taxon>
        <taxon>Viridiplantae</taxon>
        <taxon>Streptophyta</taxon>
        <taxon>Embryophyta</taxon>
        <taxon>Tracheophyta</taxon>
        <taxon>Spermatophyta</taxon>
        <taxon>Magnoliopsida</taxon>
        <taxon>Liliopsida</taxon>
        <taxon>Araceae</taxon>
        <taxon>Aroideae</taxon>
        <taxon>Colocasieae</taxon>
        <taxon>Colocasia</taxon>
    </lineage>
</organism>
<dbReference type="GO" id="GO:0005741">
    <property type="term" value="C:mitochondrial outer membrane"/>
    <property type="evidence" value="ECO:0007669"/>
    <property type="project" value="UniProtKB-SubCell"/>
</dbReference>
<comment type="subcellular location">
    <subcellularLocation>
        <location evidence="1">Mitochondrion outer membrane</location>
    </subcellularLocation>
</comment>
<accession>A0A843TUE6</accession>
<dbReference type="OrthoDB" id="19656at2759"/>